<dbReference type="CDD" id="cd00170">
    <property type="entry name" value="SEC14"/>
    <property type="match status" value="1"/>
</dbReference>
<gene>
    <name evidence="3" type="ORF">RMAR1173_LOCUS417</name>
</gene>
<organism evidence="3">
    <name type="scientific">Rhizochromulina marina</name>
    <dbReference type="NCBI Taxonomy" id="1034831"/>
    <lineage>
        <taxon>Eukaryota</taxon>
        <taxon>Sar</taxon>
        <taxon>Stramenopiles</taxon>
        <taxon>Ochrophyta</taxon>
        <taxon>Dictyochophyceae</taxon>
        <taxon>Rhizochromulinales</taxon>
        <taxon>Rhizochromulina</taxon>
    </lineage>
</organism>
<accession>A0A7S2R4C5</accession>
<dbReference type="PANTHER" id="PTHR46590">
    <property type="entry name" value="PHOSPHATIDYLINOSITOL TRANSFER PROTEIN CSR1-RELATED"/>
    <property type="match status" value="1"/>
</dbReference>
<dbReference type="InterPro" id="IPR001251">
    <property type="entry name" value="CRAL-TRIO_dom"/>
</dbReference>
<dbReference type="InterPro" id="IPR052432">
    <property type="entry name" value="PITP/CRAL-TRIO"/>
</dbReference>
<dbReference type="EMBL" id="HBHJ01000626">
    <property type="protein sequence ID" value="CAD9660316.1"/>
    <property type="molecule type" value="Transcribed_RNA"/>
</dbReference>
<feature type="region of interest" description="Disordered" evidence="1">
    <location>
        <begin position="259"/>
        <end position="279"/>
    </location>
</feature>
<name>A0A7S2R4C5_9STRA</name>
<dbReference type="Gene3D" id="3.40.525.10">
    <property type="entry name" value="CRAL-TRIO lipid binding domain"/>
    <property type="match status" value="1"/>
</dbReference>
<reference evidence="3" key="1">
    <citation type="submission" date="2021-01" db="EMBL/GenBank/DDBJ databases">
        <authorList>
            <person name="Corre E."/>
            <person name="Pelletier E."/>
            <person name="Niang G."/>
            <person name="Scheremetjew M."/>
            <person name="Finn R."/>
            <person name="Kale V."/>
            <person name="Holt S."/>
            <person name="Cochrane G."/>
            <person name="Meng A."/>
            <person name="Brown T."/>
            <person name="Cohen L."/>
        </authorList>
    </citation>
    <scope>NUCLEOTIDE SEQUENCE</scope>
    <source>
        <strain evidence="3">CCMP1243</strain>
    </source>
</reference>
<dbReference type="AlphaFoldDB" id="A0A7S2R4C5"/>
<feature type="domain" description="CRAL-TRIO" evidence="2">
    <location>
        <begin position="116"/>
        <end position="260"/>
    </location>
</feature>
<proteinExistence type="predicted"/>
<dbReference type="PROSITE" id="PS50191">
    <property type="entry name" value="CRAL_TRIO"/>
    <property type="match status" value="1"/>
</dbReference>
<dbReference type="Pfam" id="PF00650">
    <property type="entry name" value="CRAL_TRIO"/>
    <property type="match status" value="1"/>
</dbReference>
<dbReference type="SMART" id="SM00516">
    <property type="entry name" value="SEC14"/>
    <property type="match status" value="1"/>
</dbReference>
<dbReference type="PANTHER" id="PTHR46590:SF6">
    <property type="entry name" value="CRAL-TRIO DOMAIN-CONTAINING PROTEIN C365.01"/>
    <property type="match status" value="1"/>
</dbReference>
<dbReference type="SUPFAM" id="SSF52087">
    <property type="entry name" value="CRAL/TRIO domain"/>
    <property type="match status" value="1"/>
</dbReference>
<protein>
    <recommendedName>
        <fullName evidence="2">CRAL-TRIO domain-containing protein</fullName>
    </recommendedName>
</protein>
<evidence type="ECO:0000256" key="1">
    <source>
        <dbReference type="SAM" id="MobiDB-lite"/>
    </source>
</evidence>
<dbReference type="InterPro" id="IPR036273">
    <property type="entry name" value="CRAL/TRIO_N_dom_sf"/>
</dbReference>
<sequence>MAALVEDPAQASSASASSSPHSGGAEAAGVAEGEFPLPWFMKGKMEPEELRARLGVLQAKYPDVAPGILWRFLLGRKGVVEKAQAMFEEHLVWKAAHIPVDFRSCRDELEKKKLYFNGEDVDGNPVLYFRSSKQDPQTRDIDASMRMVVYTLESKFNSLPETGQITVFIDREGATKKNFDPELLKLIASSLGNNYPERMARTVVYPTGLVFRGIWMIAKMFLDPVTAKKVHLCGSIEDVTQHIAPANLPRRMGGTLPDEPAYYPWQGEDQSGDAGQAEA</sequence>
<feature type="region of interest" description="Disordered" evidence="1">
    <location>
        <begin position="1"/>
        <end position="27"/>
    </location>
</feature>
<dbReference type="SUPFAM" id="SSF46938">
    <property type="entry name" value="CRAL/TRIO N-terminal domain"/>
    <property type="match status" value="1"/>
</dbReference>
<evidence type="ECO:0000259" key="2">
    <source>
        <dbReference type="PROSITE" id="PS50191"/>
    </source>
</evidence>
<evidence type="ECO:0000313" key="3">
    <source>
        <dbReference type="EMBL" id="CAD9660316.1"/>
    </source>
</evidence>
<dbReference type="InterPro" id="IPR036865">
    <property type="entry name" value="CRAL-TRIO_dom_sf"/>
</dbReference>
<feature type="compositionally biased region" description="Low complexity" evidence="1">
    <location>
        <begin position="9"/>
        <end position="27"/>
    </location>
</feature>